<evidence type="ECO:0000313" key="1">
    <source>
        <dbReference type="EMBL" id="VEP18545.1"/>
    </source>
</evidence>
<sequence>MNTKNSISVNSLNKVDLTKKILKTSVHYNQGIHPKIFCRRWFGLEATNEYGRPRFTEAQILAIESEHGYREKCINLIARLLKIKPNTIHRWGKGVSFDKIPADKQQKYEIYLGYVDSIRIMTTNLTELDEVLLFKLLQQLEKKNS</sequence>
<evidence type="ECO:0000313" key="2">
    <source>
        <dbReference type="Proteomes" id="UP000320055"/>
    </source>
</evidence>
<proteinExistence type="predicted"/>
<protein>
    <submittedName>
        <fullName evidence="1">Uncharacterized protein</fullName>
    </submittedName>
</protein>
<accession>A0A563W4F1</accession>
<dbReference type="OrthoDB" id="574524at2"/>
<dbReference type="AlphaFoldDB" id="A0A563W4F1"/>
<dbReference type="Proteomes" id="UP000320055">
    <property type="component" value="Unassembled WGS sequence"/>
</dbReference>
<organism evidence="1 2">
    <name type="scientific">Hyella patelloides LEGE 07179</name>
    <dbReference type="NCBI Taxonomy" id="945734"/>
    <lineage>
        <taxon>Bacteria</taxon>
        <taxon>Bacillati</taxon>
        <taxon>Cyanobacteriota</taxon>
        <taxon>Cyanophyceae</taxon>
        <taxon>Pleurocapsales</taxon>
        <taxon>Hyellaceae</taxon>
        <taxon>Hyella</taxon>
    </lineage>
</organism>
<name>A0A563W4F1_9CYAN</name>
<gene>
    <name evidence="1" type="ORF">H1P_810007</name>
</gene>
<dbReference type="RefSeq" id="WP_144867880.1">
    <property type="nucleotide sequence ID" value="NZ_LR213839.1"/>
</dbReference>
<keyword evidence="2" id="KW-1185">Reference proteome</keyword>
<dbReference type="EMBL" id="CAACVJ010000689">
    <property type="protein sequence ID" value="VEP18545.1"/>
    <property type="molecule type" value="Genomic_DNA"/>
</dbReference>
<reference evidence="1 2" key="1">
    <citation type="submission" date="2019-01" db="EMBL/GenBank/DDBJ databases">
        <authorList>
            <person name="Brito A."/>
        </authorList>
    </citation>
    <scope>NUCLEOTIDE SEQUENCE [LARGE SCALE GENOMIC DNA]</scope>
    <source>
        <strain evidence="1">1</strain>
    </source>
</reference>